<sequence>MTTQANGLDITRLAGADLSSSQYLFVKLDANAQVVVAGAGEDAIGVLQNKPAAGQAATVRVGGLSKVVAGAAITAGARVASDASGKAKTAVAATVNTSDTGAAADAVVASFSMGHAFEAASGDGQVIEILLAHSGALPTTAA</sequence>
<accession>A0A212L1U4</accession>
<dbReference type="RefSeq" id="WP_288199048.1">
    <property type="nucleotide sequence ID" value="NZ_LT608334.1"/>
</dbReference>
<reference evidence="1" key="1">
    <citation type="submission" date="2016-08" db="EMBL/GenBank/DDBJ databases">
        <authorList>
            <person name="Seilhamer J.J."/>
        </authorList>
    </citation>
    <scope>NUCLEOTIDE SEQUENCE</scope>
    <source>
        <strain evidence="1">86</strain>
    </source>
</reference>
<gene>
    <name evidence="1" type="ORF">KL86PLE_100245</name>
</gene>
<protein>
    <submittedName>
        <fullName evidence="1">Uncharacterized protein</fullName>
    </submittedName>
</protein>
<evidence type="ECO:0000313" key="1">
    <source>
        <dbReference type="EMBL" id="SCM71512.1"/>
    </source>
</evidence>
<dbReference type="EMBL" id="FMJD01000002">
    <property type="protein sequence ID" value="SCM71512.1"/>
    <property type="molecule type" value="Genomic_DNA"/>
</dbReference>
<organism evidence="1">
    <name type="scientific">uncultured Pleomorphomonas sp</name>
    <dbReference type="NCBI Taxonomy" id="442121"/>
    <lineage>
        <taxon>Bacteria</taxon>
        <taxon>Pseudomonadati</taxon>
        <taxon>Pseudomonadota</taxon>
        <taxon>Alphaproteobacteria</taxon>
        <taxon>Hyphomicrobiales</taxon>
        <taxon>Pleomorphomonadaceae</taxon>
        <taxon>Pleomorphomonas</taxon>
        <taxon>environmental samples</taxon>
    </lineage>
</organism>
<dbReference type="InterPro" id="IPR011231">
    <property type="entry name" value="Phage_VT1-Sakai_H0018"/>
</dbReference>
<dbReference type="AlphaFoldDB" id="A0A212L1U4"/>
<name>A0A212L1U4_9HYPH</name>
<dbReference type="Pfam" id="PF09956">
    <property type="entry name" value="Phage_cement_2"/>
    <property type="match status" value="1"/>
</dbReference>
<proteinExistence type="predicted"/>